<dbReference type="Pfam" id="PF08613">
    <property type="entry name" value="Cyclin"/>
    <property type="match status" value="1"/>
</dbReference>
<dbReference type="PANTHER" id="PTHR15615:SF123">
    <property type="entry name" value="PHO85 CYCLIN-10-RELATED"/>
    <property type="match status" value="1"/>
</dbReference>
<dbReference type="InterPro" id="IPR013922">
    <property type="entry name" value="Cyclin_PHO80-like"/>
</dbReference>
<accession>A0A9P6WE41</accession>
<dbReference type="Gene3D" id="1.10.472.10">
    <property type="entry name" value="Cyclin-like"/>
    <property type="match status" value="1"/>
</dbReference>
<feature type="region of interest" description="Disordered" evidence="1">
    <location>
        <begin position="83"/>
        <end position="106"/>
    </location>
</feature>
<feature type="compositionally biased region" description="Polar residues" evidence="1">
    <location>
        <begin position="83"/>
        <end position="102"/>
    </location>
</feature>
<dbReference type="GO" id="GO:0000307">
    <property type="term" value="C:cyclin-dependent protein kinase holoenzyme complex"/>
    <property type="evidence" value="ECO:0007669"/>
    <property type="project" value="TreeGrafter"/>
</dbReference>
<feature type="region of interest" description="Disordered" evidence="1">
    <location>
        <begin position="214"/>
        <end position="241"/>
    </location>
</feature>
<feature type="region of interest" description="Disordered" evidence="1">
    <location>
        <begin position="1"/>
        <end position="23"/>
    </location>
</feature>
<evidence type="ECO:0000313" key="2">
    <source>
        <dbReference type="EMBL" id="KAG0669812.1"/>
    </source>
</evidence>
<gene>
    <name evidence="2" type="ORF">C6P45_003332</name>
</gene>
<dbReference type="GO" id="GO:0019901">
    <property type="term" value="F:protein kinase binding"/>
    <property type="evidence" value="ECO:0007669"/>
    <property type="project" value="InterPro"/>
</dbReference>
<dbReference type="OrthoDB" id="5304883at2759"/>
<reference evidence="2 3" key="1">
    <citation type="submission" date="2020-11" db="EMBL/GenBank/DDBJ databases">
        <title>Kefir isolates.</title>
        <authorList>
            <person name="Marcisauskas S."/>
            <person name="Kim Y."/>
            <person name="Blasche S."/>
        </authorList>
    </citation>
    <scope>NUCLEOTIDE SEQUENCE [LARGE SCALE GENOMIC DNA]</scope>
    <source>
        <strain evidence="2 3">OG2</strain>
    </source>
</reference>
<feature type="compositionally biased region" description="Polar residues" evidence="1">
    <location>
        <begin position="8"/>
        <end position="23"/>
    </location>
</feature>
<comment type="caution">
    <text evidence="2">The sequence shown here is derived from an EMBL/GenBank/DDBJ whole genome shotgun (WGS) entry which is preliminary data.</text>
</comment>
<evidence type="ECO:0000256" key="1">
    <source>
        <dbReference type="SAM" id="MobiDB-lite"/>
    </source>
</evidence>
<protein>
    <submittedName>
        <fullName evidence="2">Uncharacterized protein</fullName>
    </submittedName>
</protein>
<dbReference type="SUPFAM" id="SSF47954">
    <property type="entry name" value="Cyclin-like"/>
    <property type="match status" value="1"/>
</dbReference>
<keyword evidence="3" id="KW-1185">Reference proteome</keyword>
<evidence type="ECO:0000313" key="3">
    <source>
        <dbReference type="Proteomes" id="UP000750334"/>
    </source>
</evidence>
<dbReference type="GO" id="GO:0016538">
    <property type="term" value="F:cyclin-dependent protein serine/threonine kinase regulator activity"/>
    <property type="evidence" value="ECO:0007669"/>
    <property type="project" value="TreeGrafter"/>
</dbReference>
<dbReference type="PANTHER" id="PTHR15615">
    <property type="match status" value="1"/>
</dbReference>
<feature type="compositionally biased region" description="Polar residues" evidence="1">
    <location>
        <begin position="222"/>
        <end position="241"/>
    </location>
</feature>
<feature type="region of interest" description="Disordered" evidence="1">
    <location>
        <begin position="140"/>
        <end position="164"/>
    </location>
</feature>
<dbReference type="Proteomes" id="UP000750334">
    <property type="component" value="Unassembled WGS sequence"/>
</dbReference>
<name>A0A9P6WE41_MAUEX</name>
<proteinExistence type="predicted"/>
<dbReference type="InterPro" id="IPR036915">
    <property type="entry name" value="Cyclin-like_sf"/>
</dbReference>
<dbReference type="GO" id="GO:0005634">
    <property type="term" value="C:nucleus"/>
    <property type="evidence" value="ECO:0007669"/>
    <property type="project" value="TreeGrafter"/>
</dbReference>
<sequence>MGDDPLKTGSQMIPDTRADNNQDAYSMYDDDDDLGIDLPLKTNILKKTNFLDIDDQDGKLFPNVQKVRFQIDDAKDPLILKNQNVDTDNDDMQSGSGISDSDTLTRNKNRESVEELLQHASEVNDYVAENINKLKAYPTNHSASSRNLQRILSGTNPKTESLSTFDLSDGDIDDVYDLDHVSNGSISHNGDGKERTPLEQVTTASEIEEILSNDGNTEYHDGNSTIDGESEANSTNNSKTSLAERETFTFDEETCITDARDFIKRMEEEEGQCKPCDTDSDLIFVEISVEDSINNFVRVIQLLKELSHKWDTKDCEISETNRKHFENFVMKNTPSLSYQDFIDRVQSKCMFGSVVFQSATYLLQVLFMKKDAPDQKYKLKHRLQNNQIHRIIIACIRVATKLIEDQVHSHQYFCKVCGVTKKLLTKLEVSLVLCLKDDDLVITRKMLAKSVKVIDYMVMDLNT</sequence>
<dbReference type="EMBL" id="PUHR01000033">
    <property type="protein sequence ID" value="KAG0669812.1"/>
    <property type="molecule type" value="Genomic_DNA"/>
</dbReference>
<dbReference type="AlphaFoldDB" id="A0A9P6WE41"/>
<organism evidence="2 3">
    <name type="scientific">Maudiozyma exigua</name>
    <name type="common">Yeast</name>
    <name type="synonym">Kazachstania exigua</name>
    <dbReference type="NCBI Taxonomy" id="34358"/>
    <lineage>
        <taxon>Eukaryota</taxon>
        <taxon>Fungi</taxon>
        <taxon>Dikarya</taxon>
        <taxon>Ascomycota</taxon>
        <taxon>Saccharomycotina</taxon>
        <taxon>Saccharomycetes</taxon>
        <taxon>Saccharomycetales</taxon>
        <taxon>Saccharomycetaceae</taxon>
        <taxon>Maudiozyma</taxon>
    </lineage>
</organism>